<evidence type="ECO:0000313" key="2">
    <source>
        <dbReference type="EMBL" id="EYD72119.1"/>
    </source>
</evidence>
<dbReference type="EMBL" id="AOSK01000135">
    <property type="protein sequence ID" value="EYD72119.1"/>
    <property type="molecule type" value="Genomic_DNA"/>
</dbReference>
<name>A0A017HEB9_9RHOB</name>
<evidence type="ECO:0000313" key="3">
    <source>
        <dbReference type="Proteomes" id="UP000019666"/>
    </source>
</evidence>
<accession>A0A017HEB9</accession>
<dbReference type="SUPFAM" id="SSF52141">
    <property type="entry name" value="Uracil-DNA glycosylase-like"/>
    <property type="match status" value="1"/>
</dbReference>
<dbReference type="SMART" id="SM00987">
    <property type="entry name" value="UreE_C"/>
    <property type="match status" value="1"/>
</dbReference>
<keyword evidence="3" id="KW-1185">Reference proteome</keyword>
<dbReference type="PANTHER" id="PTHR42160:SF1">
    <property type="entry name" value="URACIL-DNA GLYCOSYLASE SUPERFAMILY PROTEIN"/>
    <property type="match status" value="1"/>
</dbReference>
<organism evidence="2 3">
    <name type="scientific">Rubellimicrobium mesophilum DSM 19309</name>
    <dbReference type="NCBI Taxonomy" id="442562"/>
    <lineage>
        <taxon>Bacteria</taxon>
        <taxon>Pseudomonadati</taxon>
        <taxon>Pseudomonadota</taxon>
        <taxon>Alphaproteobacteria</taxon>
        <taxon>Rhodobacterales</taxon>
        <taxon>Roseobacteraceae</taxon>
        <taxon>Rubellimicrobium</taxon>
    </lineage>
</organism>
<dbReference type="Gene3D" id="3.40.470.10">
    <property type="entry name" value="Uracil-DNA glycosylase-like domain"/>
    <property type="match status" value="1"/>
</dbReference>
<dbReference type="PATRIC" id="fig|442562.3.peg.4812"/>
<evidence type="ECO:0000259" key="1">
    <source>
        <dbReference type="SMART" id="SM00986"/>
    </source>
</evidence>
<dbReference type="AlphaFoldDB" id="A0A017HEB9"/>
<dbReference type="STRING" id="442562.Rumeso_04889"/>
<feature type="domain" description="Uracil-DNA glycosylase-like" evidence="1">
    <location>
        <begin position="46"/>
        <end position="201"/>
    </location>
</feature>
<dbReference type="InterPro" id="IPR036895">
    <property type="entry name" value="Uracil-DNA_glycosylase-like_sf"/>
</dbReference>
<protein>
    <recommendedName>
        <fullName evidence="1">Uracil-DNA glycosylase-like domain-containing protein</fullName>
    </recommendedName>
</protein>
<dbReference type="CDD" id="cd10033">
    <property type="entry name" value="UDG_like"/>
    <property type="match status" value="1"/>
</dbReference>
<dbReference type="Pfam" id="PF03167">
    <property type="entry name" value="UDG"/>
    <property type="match status" value="1"/>
</dbReference>
<dbReference type="PANTHER" id="PTHR42160">
    <property type="entry name" value="URACIL-DNA GLYCOSYLASE SUPERFAMILY PROTEIN"/>
    <property type="match status" value="1"/>
</dbReference>
<dbReference type="Proteomes" id="UP000019666">
    <property type="component" value="Unassembled WGS sequence"/>
</dbReference>
<reference evidence="2 3" key="1">
    <citation type="submission" date="2013-02" db="EMBL/GenBank/DDBJ databases">
        <authorList>
            <person name="Fiebig A."/>
            <person name="Goeker M."/>
            <person name="Klenk H.-P.P."/>
        </authorList>
    </citation>
    <scope>NUCLEOTIDE SEQUENCE [LARGE SCALE GENOMIC DNA]</scope>
    <source>
        <strain evidence="2 3">DSM 19309</strain>
    </source>
</reference>
<gene>
    <name evidence="2" type="ORF">Rumeso_04889</name>
</gene>
<dbReference type="InterPro" id="IPR005122">
    <property type="entry name" value="Uracil-DNA_glycosylase-like"/>
</dbReference>
<sequence length="210" mass="23108">MLGQPKPYAAPGCGRAEAPVWERIAACRLCAPRFAVTATRHAPKPVVWFRPGARLLIASQAPGARAHESGTPFLDPSGDRLREWMGVSHEEFYDRDRIAIVPMGFCFPGYDASGSDIPPPAICARTWRDEAMAALPGIETTLVIGGTAQAWHLGKGGVTERVRAWRDHAPGLFVLPHPSWRNTSWLKKNPWFGEEVLPALRARVREVLNG</sequence>
<dbReference type="InterPro" id="IPR047124">
    <property type="entry name" value="HI_0220.2"/>
</dbReference>
<dbReference type="SMART" id="SM00986">
    <property type="entry name" value="UDG"/>
    <property type="match status" value="1"/>
</dbReference>
<dbReference type="HOGENOM" id="CLU_075800_0_0_5"/>
<comment type="caution">
    <text evidence="2">The sequence shown here is derived from an EMBL/GenBank/DDBJ whole genome shotgun (WGS) entry which is preliminary data.</text>
</comment>
<proteinExistence type="predicted"/>